<dbReference type="SUPFAM" id="SSF47459">
    <property type="entry name" value="HLH, helix-loop-helix DNA-binding domain"/>
    <property type="match status" value="1"/>
</dbReference>
<evidence type="ECO:0000256" key="1">
    <source>
        <dbReference type="ARBA" id="ARBA00023125"/>
    </source>
</evidence>
<dbReference type="OrthoDB" id="5344169at2759"/>
<dbReference type="InterPro" id="IPR036638">
    <property type="entry name" value="HLH_DNA-bd_sf"/>
</dbReference>
<dbReference type="CDD" id="cd11392">
    <property type="entry name" value="bHLH_ScPHO4_like"/>
    <property type="match status" value="1"/>
</dbReference>
<reference evidence="4 5" key="1">
    <citation type="submission" date="2018-03" db="EMBL/GenBank/DDBJ databases">
        <title>Genomes of Pezizomycetes fungi and the evolution of truffles.</title>
        <authorList>
            <person name="Murat C."/>
            <person name="Payen T."/>
            <person name="Noel B."/>
            <person name="Kuo A."/>
            <person name="Martin F.M."/>
        </authorList>
    </citation>
    <scope>NUCLEOTIDE SEQUENCE [LARGE SCALE GENOMIC DNA]</scope>
    <source>
        <strain evidence="4">091103-1</strain>
    </source>
</reference>
<dbReference type="GO" id="GO:0090575">
    <property type="term" value="C:RNA polymerase II transcription regulator complex"/>
    <property type="evidence" value="ECO:0007669"/>
    <property type="project" value="TreeGrafter"/>
</dbReference>
<protein>
    <submittedName>
        <fullName evidence="4">HLH-domain-containing protein</fullName>
    </submittedName>
</protein>
<dbReference type="Gene3D" id="4.10.280.10">
    <property type="entry name" value="Helix-loop-helix DNA-binding domain"/>
    <property type="match status" value="1"/>
</dbReference>
<dbReference type="PANTHER" id="PTHR13935">
    <property type="entry name" value="ACHAETE-SCUTE TRANSCRIPTION FACTOR-RELATED"/>
    <property type="match status" value="1"/>
</dbReference>
<evidence type="ECO:0000313" key="5">
    <source>
        <dbReference type="Proteomes" id="UP000246991"/>
    </source>
</evidence>
<proteinExistence type="predicted"/>
<dbReference type="SMART" id="SM00353">
    <property type="entry name" value="HLH"/>
    <property type="match status" value="1"/>
</dbReference>
<keyword evidence="1" id="KW-0238">DNA-binding</keyword>
<dbReference type="InterPro" id="IPR015660">
    <property type="entry name" value="MASH1/Ascl1a-like"/>
</dbReference>
<dbReference type="GO" id="GO:0046983">
    <property type="term" value="F:protein dimerization activity"/>
    <property type="evidence" value="ECO:0007669"/>
    <property type="project" value="InterPro"/>
</dbReference>
<dbReference type="PANTHER" id="PTHR13935:SF106">
    <property type="entry name" value="ACHAETE-SCUTE COMPLEX PROTEIN T5-RELATED"/>
    <property type="match status" value="1"/>
</dbReference>
<sequence length="152" mass="15511">MAPEASALLLKSNYQNIVEGTHKQLGLSYPADLSTNLTSKRTSHKIAEQGRRNRINNALTEIASLLPQKSTPPSSGGGSNSDGGGGVEGRGSTGGGGGGGGGGNVNTGQASKASTVEMAIDYIKQLKKELDDTKGKLADAERKLGEKAGEES</sequence>
<dbReference type="Proteomes" id="UP000246991">
    <property type="component" value="Unassembled WGS sequence"/>
</dbReference>
<dbReference type="STRING" id="42249.A0A317SLH7"/>
<feature type="domain" description="BHLH" evidence="3">
    <location>
        <begin position="39"/>
        <end position="126"/>
    </location>
</feature>
<comment type="caution">
    <text evidence="4">The sequence shown here is derived from an EMBL/GenBank/DDBJ whole genome shotgun (WGS) entry which is preliminary data.</text>
</comment>
<evidence type="ECO:0000256" key="2">
    <source>
        <dbReference type="SAM" id="MobiDB-lite"/>
    </source>
</evidence>
<accession>A0A317SLH7</accession>
<organism evidence="4 5">
    <name type="scientific">Tuber magnatum</name>
    <name type="common">white Piedmont truffle</name>
    <dbReference type="NCBI Taxonomy" id="42249"/>
    <lineage>
        <taxon>Eukaryota</taxon>
        <taxon>Fungi</taxon>
        <taxon>Dikarya</taxon>
        <taxon>Ascomycota</taxon>
        <taxon>Pezizomycotina</taxon>
        <taxon>Pezizomycetes</taxon>
        <taxon>Pezizales</taxon>
        <taxon>Tuberaceae</taxon>
        <taxon>Tuber</taxon>
    </lineage>
</organism>
<keyword evidence="5" id="KW-1185">Reference proteome</keyword>
<dbReference type="Pfam" id="PF00010">
    <property type="entry name" value="HLH"/>
    <property type="match status" value="1"/>
</dbReference>
<dbReference type="GO" id="GO:0000977">
    <property type="term" value="F:RNA polymerase II transcription regulatory region sequence-specific DNA binding"/>
    <property type="evidence" value="ECO:0007669"/>
    <property type="project" value="TreeGrafter"/>
</dbReference>
<dbReference type="InterPro" id="IPR011598">
    <property type="entry name" value="bHLH_dom"/>
</dbReference>
<feature type="compositionally biased region" description="Gly residues" evidence="2">
    <location>
        <begin position="75"/>
        <end position="105"/>
    </location>
</feature>
<feature type="region of interest" description="Disordered" evidence="2">
    <location>
        <begin position="64"/>
        <end position="110"/>
    </location>
</feature>
<dbReference type="AlphaFoldDB" id="A0A317SLH7"/>
<name>A0A317SLH7_9PEZI</name>
<dbReference type="PROSITE" id="PS50888">
    <property type="entry name" value="BHLH"/>
    <property type="match status" value="1"/>
</dbReference>
<gene>
    <name evidence="4" type="ORF">C7212DRAFT_364531</name>
</gene>
<evidence type="ECO:0000313" key="4">
    <source>
        <dbReference type="EMBL" id="PWW75322.1"/>
    </source>
</evidence>
<dbReference type="GO" id="GO:0000981">
    <property type="term" value="F:DNA-binding transcription factor activity, RNA polymerase II-specific"/>
    <property type="evidence" value="ECO:0007669"/>
    <property type="project" value="TreeGrafter"/>
</dbReference>
<evidence type="ECO:0000259" key="3">
    <source>
        <dbReference type="PROSITE" id="PS50888"/>
    </source>
</evidence>
<dbReference type="EMBL" id="PYWC01000047">
    <property type="protein sequence ID" value="PWW75322.1"/>
    <property type="molecule type" value="Genomic_DNA"/>
</dbReference>